<comment type="caution">
    <text evidence="2">The sequence shown here is derived from an EMBL/GenBank/DDBJ whole genome shotgun (WGS) entry which is preliminary data.</text>
</comment>
<dbReference type="OrthoDB" id="5438043at2"/>
<accession>A0A5C6UGC0</accession>
<dbReference type="SMART" id="SM00460">
    <property type="entry name" value="TGc"/>
    <property type="match status" value="1"/>
</dbReference>
<reference evidence="2 3" key="1">
    <citation type="journal article" date="2013" name="Antonie Van Leeuwenhoek">
        <title>Sphingomonas ginsenosidivorax sp. nov., with the ability to transform ginsenosides.</title>
        <authorList>
            <person name="Jin X.F."/>
            <person name="Kim J.K."/>
            <person name="Liu Q.M."/>
            <person name="Kang M.S."/>
            <person name="He D."/>
            <person name="Jin F.X."/>
            <person name="Kim S.C."/>
            <person name="Im W.T."/>
        </authorList>
    </citation>
    <scope>NUCLEOTIDE SEQUENCE [LARGE SCALE GENOMIC DNA]</scope>
    <source>
        <strain evidence="2 3">KHI67</strain>
    </source>
</reference>
<keyword evidence="3" id="KW-1185">Reference proteome</keyword>
<dbReference type="Gene3D" id="2.60.40.2250">
    <property type="match status" value="1"/>
</dbReference>
<feature type="domain" description="Transglutaminase-like" evidence="1">
    <location>
        <begin position="161"/>
        <end position="227"/>
    </location>
</feature>
<dbReference type="Gene3D" id="3.10.620.30">
    <property type="match status" value="1"/>
</dbReference>
<sequence length="271" mass="30653">MLIRAGYDIAFETTQAVPMLANLSIHSSRNKDLRTAQRIMTTPDVPIYDYVDSFGNVCTRLTIPAGGITISCGFVIEDPFTPDIVNPDARATPVEALPDDVMMYLLGSRYCETDRLSDTAWALFGRYTPGWELVQAIVTYAHERIRFDYQTARPTKTAWDAHEERQGVCRDFAHLAITLCRCMNIPARYCTGYMGDMDLPAIVGEMDFSAWFDAYLDGTWYTFDARHNYPRAGRILMARGRDATDAALTNTFGPVVLTRFDVYTDENRVPF</sequence>
<proteinExistence type="predicted"/>
<evidence type="ECO:0000313" key="3">
    <source>
        <dbReference type="Proteomes" id="UP000321250"/>
    </source>
</evidence>
<evidence type="ECO:0000259" key="1">
    <source>
        <dbReference type="SMART" id="SM00460"/>
    </source>
</evidence>
<dbReference type="InterPro" id="IPR002931">
    <property type="entry name" value="Transglutaminase-like"/>
</dbReference>
<dbReference type="PANTHER" id="PTHR33490:SF12">
    <property type="entry name" value="BLL5557 PROTEIN"/>
    <property type="match status" value="1"/>
</dbReference>
<dbReference type="Proteomes" id="UP000321250">
    <property type="component" value="Unassembled WGS sequence"/>
</dbReference>
<dbReference type="InterPro" id="IPR038765">
    <property type="entry name" value="Papain-like_cys_pep_sf"/>
</dbReference>
<evidence type="ECO:0000313" key="2">
    <source>
        <dbReference type="EMBL" id="TXC71832.1"/>
    </source>
</evidence>
<protein>
    <submittedName>
        <fullName evidence="2">Transglutaminase family protein</fullName>
    </submittedName>
</protein>
<gene>
    <name evidence="2" type="ORF">FSB78_13380</name>
</gene>
<dbReference type="PANTHER" id="PTHR33490">
    <property type="entry name" value="BLR5614 PROTEIN-RELATED"/>
    <property type="match status" value="1"/>
</dbReference>
<name>A0A5C6UGC0_9SPHN</name>
<dbReference type="EMBL" id="VOQR01000001">
    <property type="protein sequence ID" value="TXC71832.1"/>
    <property type="molecule type" value="Genomic_DNA"/>
</dbReference>
<dbReference type="AlphaFoldDB" id="A0A5C6UGC0"/>
<dbReference type="SUPFAM" id="SSF54001">
    <property type="entry name" value="Cysteine proteinases"/>
    <property type="match status" value="1"/>
</dbReference>
<dbReference type="Pfam" id="PF01841">
    <property type="entry name" value="Transglut_core"/>
    <property type="match status" value="1"/>
</dbReference>
<organism evidence="2 3">
    <name type="scientific">Sphingomonas ginsenosidivorax</name>
    <dbReference type="NCBI Taxonomy" id="862135"/>
    <lineage>
        <taxon>Bacteria</taxon>
        <taxon>Pseudomonadati</taxon>
        <taxon>Pseudomonadota</taxon>
        <taxon>Alphaproteobacteria</taxon>
        <taxon>Sphingomonadales</taxon>
        <taxon>Sphingomonadaceae</taxon>
        <taxon>Sphingomonas</taxon>
    </lineage>
</organism>
<dbReference type="RefSeq" id="WP_147083109.1">
    <property type="nucleotide sequence ID" value="NZ_VOQR01000001.1"/>
</dbReference>